<accession>A0A8J7MDV2</accession>
<dbReference type="RefSeq" id="WP_200311608.1">
    <property type="nucleotide sequence ID" value="NZ_JAENIM010000039.1"/>
</dbReference>
<sequence length="141" mass="15704">MFKISSNPIDTKLLRELTLADQAGGFVCFEGWVRDHHEGKAVLALEYEAWPELGEKEGARIIAEAKANFDVVEVAAVHRVGKLEIGDMAVCIAVSAAHRAAAFDACRYLIDEIKRRVPIWKKEYYQDGSIDWVGCKGCAKH</sequence>
<proteinExistence type="inferred from homology"/>
<evidence type="ECO:0000256" key="7">
    <source>
        <dbReference type="ARBA" id="ARBA00029745"/>
    </source>
</evidence>
<dbReference type="GO" id="GO:0006777">
    <property type="term" value="P:Mo-molybdopterin cofactor biosynthetic process"/>
    <property type="evidence" value="ECO:0007669"/>
    <property type="project" value="UniProtKB-KW"/>
</dbReference>
<evidence type="ECO:0000313" key="12">
    <source>
        <dbReference type="EMBL" id="MBK1791612.1"/>
    </source>
</evidence>
<evidence type="ECO:0000256" key="8">
    <source>
        <dbReference type="ARBA" id="ARBA00030407"/>
    </source>
</evidence>
<evidence type="ECO:0000256" key="2">
    <source>
        <dbReference type="ARBA" id="ARBA00005426"/>
    </source>
</evidence>
<evidence type="ECO:0000313" key="13">
    <source>
        <dbReference type="Proteomes" id="UP000624703"/>
    </source>
</evidence>
<comment type="similarity">
    <text evidence="2">Belongs to the MoaE family.</text>
</comment>
<comment type="subunit">
    <text evidence="6">Heterotetramer of 2 MoaD subunits and 2 MoaE subunits. Also stable as homodimer. The enzyme changes between these two forms during catalysis.</text>
</comment>
<dbReference type="Proteomes" id="UP000624703">
    <property type="component" value="Unassembled WGS sequence"/>
</dbReference>
<evidence type="ECO:0000256" key="9">
    <source>
        <dbReference type="ARBA" id="ARBA00030781"/>
    </source>
</evidence>
<reference evidence="12" key="1">
    <citation type="submission" date="2021-01" db="EMBL/GenBank/DDBJ databases">
        <title>Modified the classification status of verrucomicrobia.</title>
        <authorList>
            <person name="Feng X."/>
        </authorList>
    </citation>
    <scope>NUCLEOTIDE SEQUENCE</scope>
    <source>
        <strain evidence="12">_KCTC 22039</strain>
    </source>
</reference>
<keyword evidence="5" id="KW-0501">Molybdenum cofactor biosynthesis</keyword>
<comment type="pathway">
    <text evidence="1">Cofactor biosynthesis; molybdopterin biosynthesis.</text>
</comment>
<dbReference type="EMBL" id="JAENIM010000039">
    <property type="protein sequence ID" value="MBK1791612.1"/>
    <property type="molecule type" value="Genomic_DNA"/>
</dbReference>
<dbReference type="InterPro" id="IPR003448">
    <property type="entry name" value="Mopterin_biosynth_MoaE"/>
</dbReference>
<evidence type="ECO:0000256" key="6">
    <source>
        <dbReference type="ARBA" id="ARBA00026066"/>
    </source>
</evidence>
<evidence type="ECO:0000256" key="1">
    <source>
        <dbReference type="ARBA" id="ARBA00005046"/>
    </source>
</evidence>
<evidence type="ECO:0000256" key="4">
    <source>
        <dbReference type="ARBA" id="ARBA00013858"/>
    </source>
</evidence>
<name>A0A8J7MDV2_9BACT</name>
<keyword evidence="13" id="KW-1185">Reference proteome</keyword>
<comment type="catalytic activity">
    <reaction evidence="11">
        <text>2 [molybdopterin-synthase sulfur-carrier protein]-C-terminal-Gly-aminoethanethioate + cyclic pyranopterin phosphate + H2O = molybdopterin + 2 [molybdopterin-synthase sulfur-carrier protein]-C-terminal Gly-Gly + 2 H(+)</text>
        <dbReference type="Rhea" id="RHEA:26333"/>
        <dbReference type="Rhea" id="RHEA-COMP:12202"/>
        <dbReference type="Rhea" id="RHEA-COMP:19907"/>
        <dbReference type="ChEBI" id="CHEBI:15377"/>
        <dbReference type="ChEBI" id="CHEBI:15378"/>
        <dbReference type="ChEBI" id="CHEBI:58698"/>
        <dbReference type="ChEBI" id="CHEBI:59648"/>
        <dbReference type="ChEBI" id="CHEBI:90778"/>
        <dbReference type="ChEBI" id="CHEBI:232372"/>
        <dbReference type="EC" id="2.8.1.12"/>
    </reaction>
</comment>
<organism evidence="12 13">
    <name type="scientific">Persicirhabdus sediminis</name>
    <dbReference type="NCBI Taxonomy" id="454144"/>
    <lineage>
        <taxon>Bacteria</taxon>
        <taxon>Pseudomonadati</taxon>
        <taxon>Verrucomicrobiota</taxon>
        <taxon>Verrucomicrobiia</taxon>
        <taxon>Verrucomicrobiales</taxon>
        <taxon>Verrucomicrobiaceae</taxon>
        <taxon>Persicirhabdus</taxon>
    </lineage>
</organism>
<comment type="caution">
    <text evidence="12">The sequence shown here is derived from an EMBL/GenBank/DDBJ whole genome shotgun (WGS) entry which is preliminary data.</text>
</comment>
<dbReference type="SUPFAM" id="SSF54690">
    <property type="entry name" value="Molybdopterin synthase subunit MoaE"/>
    <property type="match status" value="1"/>
</dbReference>
<dbReference type="InterPro" id="IPR036563">
    <property type="entry name" value="MoaE_sf"/>
</dbReference>
<dbReference type="Pfam" id="PF02391">
    <property type="entry name" value="MoaE"/>
    <property type="match status" value="1"/>
</dbReference>
<evidence type="ECO:0000256" key="11">
    <source>
        <dbReference type="ARBA" id="ARBA00049878"/>
    </source>
</evidence>
<protein>
    <recommendedName>
        <fullName evidence="4">Molybdopterin synthase catalytic subunit</fullName>
        <ecNumber evidence="3">2.8.1.12</ecNumber>
    </recommendedName>
    <alternativeName>
        <fullName evidence="9">MPT synthase subunit 2</fullName>
    </alternativeName>
    <alternativeName>
        <fullName evidence="7">Molybdenum cofactor biosynthesis protein E</fullName>
    </alternativeName>
    <alternativeName>
        <fullName evidence="8">Molybdopterin-converting factor large subunit</fullName>
    </alternativeName>
    <alternativeName>
        <fullName evidence="10">Molybdopterin-converting factor subunit 2</fullName>
    </alternativeName>
</protein>
<gene>
    <name evidence="12" type="ORF">JIN82_10660</name>
</gene>
<dbReference type="PANTHER" id="PTHR23404">
    <property type="entry name" value="MOLYBDOPTERIN SYNTHASE RELATED"/>
    <property type="match status" value="1"/>
</dbReference>
<dbReference type="CDD" id="cd00756">
    <property type="entry name" value="MoaE"/>
    <property type="match status" value="1"/>
</dbReference>
<evidence type="ECO:0000256" key="10">
    <source>
        <dbReference type="ARBA" id="ARBA00032474"/>
    </source>
</evidence>
<dbReference type="GO" id="GO:0030366">
    <property type="term" value="F:molybdopterin synthase activity"/>
    <property type="evidence" value="ECO:0007669"/>
    <property type="project" value="UniProtKB-EC"/>
</dbReference>
<evidence type="ECO:0000256" key="5">
    <source>
        <dbReference type="ARBA" id="ARBA00023150"/>
    </source>
</evidence>
<evidence type="ECO:0000256" key="3">
    <source>
        <dbReference type="ARBA" id="ARBA00011950"/>
    </source>
</evidence>
<dbReference type="Gene3D" id="3.90.1170.40">
    <property type="entry name" value="Molybdopterin biosynthesis MoaE subunit"/>
    <property type="match status" value="1"/>
</dbReference>
<dbReference type="EC" id="2.8.1.12" evidence="3"/>
<dbReference type="AlphaFoldDB" id="A0A8J7MDV2"/>